<evidence type="ECO:0000259" key="2">
    <source>
        <dbReference type="Pfam" id="PF07859"/>
    </source>
</evidence>
<dbReference type="AlphaFoldDB" id="A0A9Q0L1D8"/>
<dbReference type="Pfam" id="PF07859">
    <property type="entry name" value="Abhydrolase_3"/>
    <property type="match status" value="1"/>
</dbReference>
<comment type="caution">
    <text evidence="3">The sequence shown here is derived from an EMBL/GenBank/DDBJ whole genome shotgun (WGS) entry which is preliminary data.</text>
</comment>
<dbReference type="InterPro" id="IPR013094">
    <property type="entry name" value="AB_hydrolase_3"/>
</dbReference>
<protein>
    <recommendedName>
        <fullName evidence="2">Alpha/beta hydrolase fold-3 domain-containing protein</fullName>
    </recommendedName>
</protein>
<dbReference type="Proteomes" id="UP001141806">
    <property type="component" value="Unassembled WGS sequence"/>
</dbReference>
<reference evidence="3" key="1">
    <citation type="journal article" date="2023" name="Plant J.">
        <title>The genome of the king protea, Protea cynaroides.</title>
        <authorList>
            <person name="Chang J."/>
            <person name="Duong T.A."/>
            <person name="Schoeman C."/>
            <person name="Ma X."/>
            <person name="Roodt D."/>
            <person name="Barker N."/>
            <person name="Li Z."/>
            <person name="Van de Peer Y."/>
            <person name="Mizrachi E."/>
        </authorList>
    </citation>
    <scope>NUCLEOTIDE SEQUENCE</scope>
    <source>
        <tissue evidence="3">Young leaves</tissue>
    </source>
</reference>
<dbReference type="PANTHER" id="PTHR23024:SF406">
    <property type="entry name" value="CARBOXYLESTERASE 15-RELATED"/>
    <property type="match status" value="1"/>
</dbReference>
<gene>
    <name evidence="3" type="ORF">NE237_010841</name>
</gene>
<dbReference type="PANTHER" id="PTHR23024">
    <property type="entry name" value="ARYLACETAMIDE DEACETYLASE"/>
    <property type="match status" value="1"/>
</dbReference>
<feature type="active site" evidence="1">
    <location>
        <position position="164"/>
    </location>
</feature>
<dbReference type="InterPro" id="IPR050466">
    <property type="entry name" value="Carboxylest/Gibb_receptor"/>
</dbReference>
<dbReference type="InterPro" id="IPR029058">
    <property type="entry name" value="AB_hydrolase_fold"/>
</dbReference>
<evidence type="ECO:0000313" key="3">
    <source>
        <dbReference type="EMBL" id="KAJ4980061.1"/>
    </source>
</evidence>
<dbReference type="InterPro" id="IPR033140">
    <property type="entry name" value="Lipase_GDXG_put_SER_AS"/>
</dbReference>
<keyword evidence="4" id="KW-1185">Reference proteome</keyword>
<dbReference type="SUPFAM" id="SSF53474">
    <property type="entry name" value="alpha/beta-Hydrolases"/>
    <property type="match status" value="1"/>
</dbReference>
<proteinExistence type="predicted"/>
<evidence type="ECO:0000256" key="1">
    <source>
        <dbReference type="PROSITE-ProRule" id="PRU10038"/>
    </source>
</evidence>
<organism evidence="3 4">
    <name type="scientific">Protea cynaroides</name>
    <dbReference type="NCBI Taxonomy" id="273540"/>
    <lineage>
        <taxon>Eukaryota</taxon>
        <taxon>Viridiplantae</taxon>
        <taxon>Streptophyta</taxon>
        <taxon>Embryophyta</taxon>
        <taxon>Tracheophyta</taxon>
        <taxon>Spermatophyta</taxon>
        <taxon>Magnoliopsida</taxon>
        <taxon>Proteales</taxon>
        <taxon>Proteaceae</taxon>
        <taxon>Protea</taxon>
    </lineage>
</organism>
<evidence type="ECO:0000313" key="4">
    <source>
        <dbReference type="Proteomes" id="UP001141806"/>
    </source>
</evidence>
<dbReference type="Gene3D" id="3.40.50.1820">
    <property type="entry name" value="alpha/beta hydrolase"/>
    <property type="match status" value="1"/>
</dbReference>
<dbReference type="PROSITE" id="PS01174">
    <property type="entry name" value="LIPASE_GDXG_SER"/>
    <property type="match status" value="1"/>
</dbReference>
<name>A0A9Q0L1D8_9MAGN</name>
<feature type="domain" description="Alpha/beta hydrolase fold-3" evidence="2">
    <location>
        <begin position="77"/>
        <end position="300"/>
    </location>
</feature>
<sequence length="325" mass="35888">MSNTTSTPHVVEDLFGVLQVFSDGSIVRTDPPFSNDDILDDGSAVWKDVIFEPEHGLELRLYKPASASSATKLPVYYYIHGGGFCVGSRTRAFCHNYCLRLASDLQVIVVSADYRLAPENRLPAAIDDGFTAVKWLQAQALSENPDTWLADVADFDRVFISGDSAGGNIVHHLAVKLGAGSPEMAPVQVRGYVLLGAYFGGIERVKSELEGRKEAHWNLEVSDRCWRLSIPVGGTQDHPLSNPFGPDSPSLESVALDPILAVAGTLDILKDRIEYYAKRMNEWGKKVEYDEFEGVDHGFHGIDLNSEEAKKLMQDIKRFITENSN</sequence>
<dbReference type="OrthoDB" id="408631at2759"/>
<dbReference type="EMBL" id="JAMYWD010000002">
    <property type="protein sequence ID" value="KAJ4980061.1"/>
    <property type="molecule type" value="Genomic_DNA"/>
</dbReference>
<dbReference type="GO" id="GO:0016787">
    <property type="term" value="F:hydrolase activity"/>
    <property type="evidence" value="ECO:0007669"/>
    <property type="project" value="InterPro"/>
</dbReference>
<accession>A0A9Q0L1D8</accession>